<evidence type="ECO:0000256" key="3">
    <source>
        <dbReference type="ARBA" id="ARBA00023015"/>
    </source>
</evidence>
<dbReference type="SUPFAM" id="SSF46785">
    <property type="entry name" value="Winged helix' DNA-binding domain"/>
    <property type="match status" value="1"/>
</dbReference>
<dbReference type="CDD" id="cd00609">
    <property type="entry name" value="AAT_like"/>
    <property type="match status" value="1"/>
</dbReference>
<dbReference type="GO" id="GO:0003700">
    <property type="term" value="F:DNA-binding transcription factor activity"/>
    <property type="evidence" value="ECO:0007669"/>
    <property type="project" value="InterPro"/>
</dbReference>
<dbReference type="PATRIC" id="fig|1035195.3.peg.1957"/>
<evidence type="ECO:0000256" key="1">
    <source>
        <dbReference type="ARBA" id="ARBA00005384"/>
    </source>
</evidence>
<feature type="compositionally biased region" description="Basic residues" evidence="6">
    <location>
        <begin position="85"/>
        <end position="97"/>
    </location>
</feature>
<dbReference type="GO" id="GO:0030170">
    <property type="term" value="F:pyridoxal phosphate binding"/>
    <property type="evidence" value="ECO:0007669"/>
    <property type="project" value="InterPro"/>
</dbReference>
<dbReference type="PROSITE" id="PS50949">
    <property type="entry name" value="HTH_GNTR"/>
    <property type="match status" value="1"/>
</dbReference>
<feature type="region of interest" description="Disordered" evidence="6">
    <location>
        <begin position="82"/>
        <end position="107"/>
    </location>
</feature>
<evidence type="ECO:0000313" key="9">
    <source>
        <dbReference type="Proteomes" id="UP000010445"/>
    </source>
</evidence>
<dbReference type="InterPro" id="IPR015421">
    <property type="entry name" value="PyrdxlP-dep_Trfase_major"/>
</dbReference>
<protein>
    <submittedName>
        <fullName evidence="8">Transcriptional regulator, GntR family</fullName>
    </submittedName>
</protein>
<evidence type="ECO:0000256" key="6">
    <source>
        <dbReference type="SAM" id="MobiDB-lite"/>
    </source>
</evidence>
<proteinExistence type="inferred from homology"/>
<evidence type="ECO:0000256" key="5">
    <source>
        <dbReference type="ARBA" id="ARBA00023163"/>
    </source>
</evidence>
<dbReference type="OrthoDB" id="9763453at2"/>
<dbReference type="AlphaFoldDB" id="L1MBV9"/>
<name>L1MBV9_9CORY</name>
<dbReference type="InterPro" id="IPR015424">
    <property type="entry name" value="PyrdxlP-dep_Trfase"/>
</dbReference>
<dbReference type="InterPro" id="IPR036388">
    <property type="entry name" value="WH-like_DNA-bd_sf"/>
</dbReference>
<keyword evidence="2" id="KW-0663">Pyridoxal phosphate</keyword>
<dbReference type="Gene3D" id="3.40.640.10">
    <property type="entry name" value="Type I PLP-dependent aspartate aminotransferase-like (Major domain)"/>
    <property type="match status" value="1"/>
</dbReference>
<evidence type="ECO:0000313" key="8">
    <source>
        <dbReference type="EMBL" id="EKX88515.1"/>
    </source>
</evidence>
<dbReference type="GO" id="GO:0003677">
    <property type="term" value="F:DNA binding"/>
    <property type="evidence" value="ECO:0007669"/>
    <property type="project" value="UniProtKB-KW"/>
</dbReference>
<gene>
    <name evidence="8" type="ORF">HMPREF9997_02186</name>
</gene>
<dbReference type="InterPro" id="IPR000524">
    <property type="entry name" value="Tscrpt_reg_HTH_GntR"/>
</dbReference>
<organism evidence="8 9">
    <name type="scientific">Corynebacterium durum F0235</name>
    <dbReference type="NCBI Taxonomy" id="1035195"/>
    <lineage>
        <taxon>Bacteria</taxon>
        <taxon>Bacillati</taxon>
        <taxon>Actinomycetota</taxon>
        <taxon>Actinomycetes</taxon>
        <taxon>Mycobacteriales</taxon>
        <taxon>Corynebacteriaceae</taxon>
        <taxon>Corynebacterium</taxon>
    </lineage>
</organism>
<evidence type="ECO:0000256" key="4">
    <source>
        <dbReference type="ARBA" id="ARBA00023125"/>
    </source>
</evidence>
<comment type="caution">
    <text evidence="8">The sequence shown here is derived from an EMBL/GenBank/DDBJ whole genome shotgun (WGS) entry which is preliminary data.</text>
</comment>
<reference evidence="8 9" key="1">
    <citation type="submission" date="2012-05" db="EMBL/GenBank/DDBJ databases">
        <authorList>
            <person name="Weinstock G."/>
            <person name="Sodergren E."/>
            <person name="Lobos E.A."/>
            <person name="Fulton L."/>
            <person name="Fulton R."/>
            <person name="Courtney L."/>
            <person name="Fronick C."/>
            <person name="O'Laughlin M."/>
            <person name="Godfrey J."/>
            <person name="Wilson R.M."/>
            <person name="Miner T."/>
            <person name="Farmer C."/>
            <person name="Delehaunty K."/>
            <person name="Cordes M."/>
            <person name="Minx P."/>
            <person name="Tomlinson C."/>
            <person name="Chen J."/>
            <person name="Wollam A."/>
            <person name="Pepin K.H."/>
            <person name="Bhonagiri V."/>
            <person name="Zhang X."/>
            <person name="Suruliraj S."/>
            <person name="Warren W."/>
            <person name="Mitreva M."/>
            <person name="Mardis E.R."/>
            <person name="Wilson R.K."/>
        </authorList>
    </citation>
    <scope>NUCLEOTIDE SEQUENCE [LARGE SCALE GENOMIC DNA]</scope>
    <source>
        <strain evidence="8 9">F0235</strain>
    </source>
</reference>
<dbReference type="EMBL" id="AMEM01000037">
    <property type="protein sequence ID" value="EKX88515.1"/>
    <property type="molecule type" value="Genomic_DNA"/>
</dbReference>
<dbReference type="Proteomes" id="UP000010445">
    <property type="component" value="Unassembled WGS sequence"/>
</dbReference>
<feature type="domain" description="HTH gntR-type" evidence="7">
    <location>
        <begin position="25"/>
        <end position="93"/>
    </location>
</feature>
<dbReference type="Pfam" id="PF00392">
    <property type="entry name" value="GntR"/>
    <property type="match status" value="1"/>
</dbReference>
<keyword evidence="5" id="KW-0804">Transcription</keyword>
<dbReference type="eggNOG" id="COG1167">
    <property type="taxonomic scope" value="Bacteria"/>
</dbReference>
<dbReference type="Gene3D" id="1.10.10.10">
    <property type="entry name" value="Winged helix-like DNA-binding domain superfamily/Winged helix DNA-binding domain"/>
    <property type="match status" value="1"/>
</dbReference>
<dbReference type="Pfam" id="PF00155">
    <property type="entry name" value="Aminotran_1_2"/>
    <property type="match status" value="1"/>
</dbReference>
<keyword evidence="3" id="KW-0805">Transcription regulation</keyword>
<keyword evidence="9" id="KW-1185">Reference proteome</keyword>
<dbReference type="HOGENOM" id="CLU_017584_0_0_11"/>
<comment type="similarity">
    <text evidence="1">In the C-terminal section; belongs to the class-I pyridoxal-phosphate-dependent aminotransferase family.</text>
</comment>
<keyword evidence="4" id="KW-0238">DNA-binding</keyword>
<dbReference type="PRINTS" id="PR00035">
    <property type="entry name" value="HTHGNTR"/>
</dbReference>
<dbReference type="PANTHER" id="PTHR46577">
    <property type="entry name" value="HTH-TYPE TRANSCRIPTIONAL REGULATORY PROTEIN GABR"/>
    <property type="match status" value="1"/>
</dbReference>
<dbReference type="PANTHER" id="PTHR46577:SF1">
    <property type="entry name" value="HTH-TYPE TRANSCRIPTIONAL REGULATORY PROTEIN GABR"/>
    <property type="match status" value="1"/>
</dbReference>
<dbReference type="RefSeq" id="WP_006061610.1">
    <property type="nucleotide sequence ID" value="NZ_KB290820.1"/>
</dbReference>
<accession>L1MBV9</accession>
<evidence type="ECO:0000256" key="2">
    <source>
        <dbReference type="ARBA" id="ARBA00022898"/>
    </source>
</evidence>
<dbReference type="InterPro" id="IPR036390">
    <property type="entry name" value="WH_DNA-bd_sf"/>
</dbReference>
<dbReference type="CDD" id="cd07377">
    <property type="entry name" value="WHTH_GntR"/>
    <property type="match status" value="1"/>
</dbReference>
<dbReference type="SMART" id="SM00345">
    <property type="entry name" value="HTH_GNTR"/>
    <property type="match status" value="1"/>
</dbReference>
<dbReference type="SUPFAM" id="SSF53383">
    <property type="entry name" value="PLP-dependent transferases"/>
    <property type="match status" value="1"/>
</dbReference>
<dbReference type="InterPro" id="IPR004839">
    <property type="entry name" value="Aminotransferase_I/II_large"/>
</dbReference>
<sequence length="360" mass="38493">MANKSSRSTIAAPALVELLGPLPDRVTSAWVSSHIMALVAEGRLRTGSILPSERSLAITLDVSRGTVTRAMEQLLEHDMLDSKRGSGHRVRLPKRAARPVESLDPHPTLASNDAIDLRWTVMPPHPLVQECATAVASGIGSITSLGASPAQGVPELIDAICQHYNRRGLPTSPEQVVVTNGVISGLHLSLIAATRPGALVGVENPTYPNIPRVVNTERRRITPLDVASGFPAALTAVLHSGTLDAAIITPDFHNPTGHVLSDAHRTNILRAAAVSRTPLIIDESLVTFNWRGKEMPPPMVSTDRDSAPTFLVGGTSKSLWAGLRVGWIRTSRRATDALANIRLGVDLGAPVIEQLMERNL</sequence>
<evidence type="ECO:0000259" key="7">
    <source>
        <dbReference type="PROSITE" id="PS50949"/>
    </source>
</evidence>
<dbReference type="STRING" id="1035195.HMPREF9997_02186"/>
<dbReference type="InterPro" id="IPR051446">
    <property type="entry name" value="HTH_trans_reg/aminotransferase"/>
</dbReference>